<dbReference type="RefSeq" id="WP_008721275.1">
    <property type="nucleotide sequence ID" value="NZ_JH994110.1"/>
</dbReference>
<dbReference type="InterPro" id="IPR019734">
    <property type="entry name" value="TPR_rpt"/>
</dbReference>
<reference evidence="3 4" key="1">
    <citation type="submission" date="2012-07" db="EMBL/GenBank/DDBJ databases">
        <title>Genome sequence of Brachyspira sp. 30446, isolated from a pig with mucohaemorrhagic colitis.</title>
        <authorList>
            <person name="Rubin J.E."/>
            <person name="Fernando C."/>
            <person name="Harding J.C.S."/>
            <person name="Hill J.E."/>
        </authorList>
    </citation>
    <scope>NUCLEOTIDE SEQUENCE [LARGE SCALE GENOMIC DNA]</scope>
    <source>
        <strain evidence="3 4">30446</strain>
    </source>
</reference>
<accession>A0A2U4EY27</accession>
<gene>
    <name evidence="3" type="ORF">A966_00740</name>
</gene>
<dbReference type="GeneID" id="66489131"/>
<keyword evidence="1" id="KW-0677">Repeat</keyword>
<dbReference type="Proteomes" id="UP000011663">
    <property type="component" value="Unassembled WGS sequence"/>
</dbReference>
<dbReference type="EMBL" id="ALNZ01000006">
    <property type="protein sequence ID" value="EKV58266.1"/>
    <property type="molecule type" value="Genomic_DNA"/>
</dbReference>
<name>A0A2U4EY27_9SPIR</name>
<dbReference type="Pfam" id="PF13181">
    <property type="entry name" value="TPR_8"/>
    <property type="match status" value="2"/>
</dbReference>
<keyword evidence="2" id="KW-0802">TPR repeat</keyword>
<dbReference type="InterPro" id="IPR011990">
    <property type="entry name" value="TPR-like_helical_dom_sf"/>
</dbReference>
<protein>
    <submittedName>
        <fullName evidence="3">TPR domain-containing protein</fullName>
    </submittedName>
</protein>
<dbReference type="STRING" id="1289135.A966_00740"/>
<evidence type="ECO:0000256" key="2">
    <source>
        <dbReference type="ARBA" id="ARBA00022803"/>
    </source>
</evidence>
<evidence type="ECO:0000313" key="4">
    <source>
        <dbReference type="Proteomes" id="UP000011663"/>
    </source>
</evidence>
<sequence>MSDYVIIELYNKSKEAFYDNNFELSIEYLEKILFYQGDNYEIYHFIAINRNHLKQYKKAIINLNKAIELNSTDCLIYSERAFSKYRLGLYEESIKDLDNAIKLNNNYL</sequence>
<evidence type="ECO:0000256" key="1">
    <source>
        <dbReference type="ARBA" id="ARBA00022737"/>
    </source>
</evidence>
<dbReference type="OrthoDB" id="9814069at2"/>
<dbReference type="SMART" id="SM00028">
    <property type="entry name" value="TPR"/>
    <property type="match status" value="3"/>
</dbReference>
<dbReference type="AlphaFoldDB" id="A0A2U4EY27"/>
<dbReference type="Gene3D" id="1.25.40.10">
    <property type="entry name" value="Tetratricopeptide repeat domain"/>
    <property type="match status" value="1"/>
</dbReference>
<evidence type="ECO:0000313" key="3">
    <source>
        <dbReference type="EMBL" id="EKV58266.1"/>
    </source>
</evidence>
<proteinExistence type="predicted"/>
<dbReference type="InterPro" id="IPR050498">
    <property type="entry name" value="Ycf3"/>
</dbReference>
<dbReference type="SUPFAM" id="SSF48452">
    <property type="entry name" value="TPR-like"/>
    <property type="match status" value="1"/>
</dbReference>
<dbReference type="PANTHER" id="PTHR44858:SF1">
    <property type="entry name" value="UDP-N-ACETYLGLUCOSAMINE--PEPTIDE N-ACETYLGLUCOSAMINYLTRANSFERASE SPINDLY-RELATED"/>
    <property type="match status" value="1"/>
</dbReference>
<organism evidence="3 4">
    <name type="scientific">Brachyspira hampsonii 30446</name>
    <dbReference type="NCBI Taxonomy" id="1289135"/>
    <lineage>
        <taxon>Bacteria</taxon>
        <taxon>Pseudomonadati</taxon>
        <taxon>Spirochaetota</taxon>
        <taxon>Spirochaetia</taxon>
        <taxon>Brachyspirales</taxon>
        <taxon>Brachyspiraceae</taxon>
        <taxon>Brachyspira</taxon>
    </lineage>
</organism>
<dbReference type="PANTHER" id="PTHR44858">
    <property type="entry name" value="TETRATRICOPEPTIDE REPEAT PROTEIN 6"/>
    <property type="match status" value="1"/>
</dbReference>
<comment type="caution">
    <text evidence="3">The sequence shown here is derived from an EMBL/GenBank/DDBJ whole genome shotgun (WGS) entry which is preliminary data.</text>
</comment>